<comment type="caution">
    <text evidence="25">The sequence shown here is derived from an EMBL/GenBank/DDBJ whole genome shotgun (WGS) entry which is preliminary data.</text>
</comment>
<evidence type="ECO:0000256" key="9">
    <source>
        <dbReference type="ARBA" id="ARBA00022490"/>
    </source>
</evidence>
<evidence type="ECO:0000256" key="21">
    <source>
        <dbReference type="SAM" id="Coils"/>
    </source>
</evidence>
<feature type="domain" description="PEP-utilising enzyme mobile" evidence="22">
    <location>
        <begin position="151"/>
        <end position="222"/>
    </location>
</feature>
<evidence type="ECO:0000256" key="2">
    <source>
        <dbReference type="ARBA" id="ARBA00001946"/>
    </source>
</evidence>
<keyword evidence="10 17" id="KW-0762">Sugar transport</keyword>
<dbReference type="Gene3D" id="1.10.274.10">
    <property type="entry name" value="PtsI, HPr-binding domain"/>
    <property type="match status" value="1"/>
</dbReference>
<dbReference type="InterPro" id="IPR006318">
    <property type="entry name" value="PTS_EI-like"/>
</dbReference>
<keyword evidence="25" id="KW-0670">Pyruvate</keyword>
<evidence type="ECO:0000256" key="7">
    <source>
        <dbReference type="ARBA" id="ARBA00016544"/>
    </source>
</evidence>
<evidence type="ECO:0000256" key="6">
    <source>
        <dbReference type="ARBA" id="ARBA00012232"/>
    </source>
</evidence>
<evidence type="ECO:0000259" key="23">
    <source>
        <dbReference type="Pfam" id="PF02896"/>
    </source>
</evidence>
<comment type="similarity">
    <text evidence="5 17">Belongs to the PEP-utilizing enzyme family.</text>
</comment>
<dbReference type="InterPro" id="IPR000121">
    <property type="entry name" value="PEP_util_C"/>
</dbReference>
<dbReference type="Gene3D" id="3.20.20.60">
    <property type="entry name" value="Phosphoenolpyruvate-binding domains"/>
    <property type="match status" value="1"/>
</dbReference>
<keyword evidence="14 17" id="KW-0418">Kinase</keyword>
<feature type="binding site" evidence="20">
    <location>
        <position position="452"/>
    </location>
    <ligand>
        <name>Mg(2+)</name>
        <dbReference type="ChEBI" id="CHEBI:18420"/>
    </ligand>
</feature>
<feature type="binding site" evidence="19">
    <location>
        <begin position="451"/>
        <end position="452"/>
    </location>
    <ligand>
        <name>phosphoenolpyruvate</name>
        <dbReference type="ChEBI" id="CHEBI:58702"/>
    </ligand>
</feature>
<evidence type="ECO:0000256" key="20">
    <source>
        <dbReference type="PIRSR" id="PIRSR000732-3"/>
    </source>
</evidence>
<dbReference type="InterPro" id="IPR008279">
    <property type="entry name" value="PEP-util_enz_mobile_dom"/>
</dbReference>
<dbReference type="InterPro" id="IPR008731">
    <property type="entry name" value="PTS_EIN"/>
</dbReference>
<dbReference type="AlphaFoldDB" id="A0A401UTY8"/>
<dbReference type="Proteomes" id="UP000287872">
    <property type="component" value="Unassembled WGS sequence"/>
</dbReference>
<dbReference type="PRINTS" id="PR01736">
    <property type="entry name" value="PHPHTRNFRASE"/>
</dbReference>
<keyword evidence="8 17" id="KW-0813">Transport</keyword>
<dbReference type="SUPFAM" id="SSF51621">
    <property type="entry name" value="Phosphoenolpyruvate/pyruvate domain"/>
    <property type="match status" value="1"/>
</dbReference>
<accession>A0A401UTY8</accession>
<feature type="binding site" evidence="19">
    <location>
        <position position="329"/>
    </location>
    <ligand>
        <name>phosphoenolpyruvate</name>
        <dbReference type="ChEBI" id="CHEBI:58702"/>
    </ligand>
</feature>
<dbReference type="Pfam" id="PF02896">
    <property type="entry name" value="PEP-utilizers_C"/>
    <property type="match status" value="1"/>
</dbReference>
<dbReference type="SUPFAM" id="SSF52009">
    <property type="entry name" value="Phosphohistidine domain"/>
    <property type="match status" value="1"/>
</dbReference>
<dbReference type="Gene3D" id="3.50.30.10">
    <property type="entry name" value="Phosphohistidine domain"/>
    <property type="match status" value="1"/>
</dbReference>
<protein>
    <recommendedName>
        <fullName evidence="7 17">Phosphoenolpyruvate-protein phosphotransferase</fullName>
        <ecNumber evidence="6 17">2.7.3.9</ecNumber>
    </recommendedName>
    <alternativeName>
        <fullName evidence="16 17">Phosphotransferase system, enzyme I</fullName>
    </alternativeName>
</protein>
<dbReference type="EMBL" id="BHYK01000048">
    <property type="protein sequence ID" value="GCD12976.1"/>
    <property type="molecule type" value="Genomic_DNA"/>
</dbReference>
<feature type="active site" description="Tele-phosphohistidine intermediate" evidence="18">
    <location>
        <position position="186"/>
    </location>
</feature>
<comment type="catalytic activity">
    <reaction evidence="1 17">
        <text>L-histidyl-[protein] + phosphoenolpyruvate = N(pros)-phospho-L-histidyl-[protein] + pyruvate</text>
        <dbReference type="Rhea" id="RHEA:23880"/>
        <dbReference type="Rhea" id="RHEA-COMP:9745"/>
        <dbReference type="Rhea" id="RHEA-COMP:9746"/>
        <dbReference type="ChEBI" id="CHEBI:15361"/>
        <dbReference type="ChEBI" id="CHEBI:29979"/>
        <dbReference type="ChEBI" id="CHEBI:58702"/>
        <dbReference type="ChEBI" id="CHEBI:64837"/>
        <dbReference type="EC" id="2.7.3.9"/>
    </reaction>
</comment>
<evidence type="ECO:0000259" key="22">
    <source>
        <dbReference type="Pfam" id="PF00391"/>
    </source>
</evidence>
<keyword evidence="13 17" id="KW-0479">Metal-binding</keyword>
<dbReference type="InterPro" id="IPR018274">
    <property type="entry name" value="PEP_util_AS"/>
</dbReference>
<feature type="domain" description="Phosphotransferase system enzyme I N-terminal" evidence="24">
    <location>
        <begin position="2"/>
        <end position="123"/>
    </location>
</feature>
<keyword evidence="9 17" id="KW-0963">Cytoplasm</keyword>
<feature type="active site" description="Proton donor" evidence="18">
    <location>
        <position position="499"/>
    </location>
</feature>
<dbReference type="GO" id="GO:0005737">
    <property type="term" value="C:cytoplasm"/>
    <property type="evidence" value="ECO:0007669"/>
    <property type="project" value="UniProtKB-SubCell"/>
</dbReference>
<feature type="binding site" evidence="20">
    <location>
        <position position="428"/>
    </location>
    <ligand>
        <name>Mg(2+)</name>
        <dbReference type="ChEBI" id="CHEBI:18420"/>
    </ligand>
</feature>
<evidence type="ECO:0000256" key="11">
    <source>
        <dbReference type="ARBA" id="ARBA00022679"/>
    </source>
</evidence>
<evidence type="ECO:0000256" key="14">
    <source>
        <dbReference type="ARBA" id="ARBA00022777"/>
    </source>
</evidence>
<comment type="cofactor">
    <cofactor evidence="2 17 20">
        <name>Mg(2+)</name>
        <dbReference type="ChEBI" id="CHEBI:18420"/>
    </cofactor>
</comment>
<dbReference type="NCBIfam" id="TIGR01417">
    <property type="entry name" value="PTS_I_fam"/>
    <property type="match status" value="1"/>
</dbReference>
<dbReference type="PANTHER" id="PTHR46244">
    <property type="entry name" value="PHOSPHOENOLPYRUVATE-PROTEIN PHOSPHOTRANSFERASE"/>
    <property type="match status" value="1"/>
</dbReference>
<comment type="subcellular location">
    <subcellularLocation>
        <location evidence="4 17">Cytoplasm</location>
    </subcellularLocation>
</comment>
<dbReference type="InterPro" id="IPR050499">
    <property type="entry name" value="PEP-utilizing_PTS_enzyme"/>
</dbReference>
<dbReference type="GO" id="GO:0046872">
    <property type="term" value="F:metal ion binding"/>
    <property type="evidence" value="ECO:0007669"/>
    <property type="project" value="UniProtKB-KW"/>
</dbReference>
<organism evidence="25 26">
    <name type="scientific">Clostridium tagluense</name>
    <dbReference type="NCBI Taxonomy" id="360422"/>
    <lineage>
        <taxon>Bacteria</taxon>
        <taxon>Bacillati</taxon>
        <taxon>Bacillota</taxon>
        <taxon>Clostridia</taxon>
        <taxon>Eubacteriales</taxon>
        <taxon>Clostridiaceae</taxon>
        <taxon>Clostridium</taxon>
    </lineage>
</organism>
<evidence type="ECO:0000256" key="8">
    <source>
        <dbReference type="ARBA" id="ARBA00022448"/>
    </source>
</evidence>
<keyword evidence="15 17" id="KW-0460">Magnesium</keyword>
<keyword evidence="11 17" id="KW-0808">Transferase</keyword>
<feature type="binding site" evidence="19">
    <location>
        <position position="293"/>
    </location>
    <ligand>
        <name>phosphoenolpyruvate</name>
        <dbReference type="ChEBI" id="CHEBI:58702"/>
    </ligand>
</feature>
<dbReference type="InterPro" id="IPR015813">
    <property type="entry name" value="Pyrv/PenolPyrv_kinase-like_dom"/>
</dbReference>
<evidence type="ECO:0000256" key="10">
    <source>
        <dbReference type="ARBA" id="ARBA00022597"/>
    </source>
</evidence>
<evidence type="ECO:0000256" key="3">
    <source>
        <dbReference type="ARBA" id="ARBA00002728"/>
    </source>
</evidence>
<dbReference type="FunFam" id="3.20.20.60:FF:000007">
    <property type="entry name" value="Phosphoenolpyruvate-protein phosphotransferase"/>
    <property type="match status" value="1"/>
</dbReference>
<dbReference type="PROSITE" id="PS00370">
    <property type="entry name" value="PEP_ENZYMES_PHOS_SITE"/>
    <property type="match status" value="1"/>
</dbReference>
<name>A0A401UTY8_9CLOT</name>
<dbReference type="InterPro" id="IPR036618">
    <property type="entry name" value="PtsI_HPr-bd_sf"/>
</dbReference>
<sequence length="570" mass="64502">MKGIGVSPGIVIGKVLLKEEKKIIIEKKDIINCEDEVKRYKVAMENSKSEIQDIYNNVLKSMGEKEATIFEAHLMILEDPEMLQQIEKKIQDDKVNAEWALKEISEMFIAMFDAMDNEYMKERAADIKDVTARLMKKLLNIEDVNFSQLANEVVIVARDLTPSDTSQIDKKKVLGFITEIGGRTSHSAIMARTLEIPAIVAVKDIASIVKNGDLIVFDGEEGLIYINPEEKIVKLYEEKKEEYNRYQKELDLLIGKESITTDGIKVELSANIGTPKDLESVLNNDGEGIGLYRSEFLYMDRTSAPTEQEQYEAYKEVAQKMKNKPVVIRTLDVGGDKELDYLNLPSEMNPFLGYRAIRVCLDKVDIFKTQLRAILRASAYGNIKIMFPMISSIEELRAAKAILEEVKNDLHKENIAFNEKLEVGIMIEIPAAAIISDLFAREVDFFSIGTNDLIQYTTAVDRMNEKISHLYNPFHPALLRLVKMVIDNAHKENKWVGMCGEVAGDPKLIPVLIGMGLDEFSMSPISILKARGIIRNISQEKMRDLAQQVVNLPTATEVEKFIEKNINLKN</sequence>
<keyword evidence="12 17" id="KW-0598">Phosphotransferase system</keyword>
<proteinExistence type="inferred from homology"/>
<evidence type="ECO:0000256" key="19">
    <source>
        <dbReference type="PIRSR" id="PIRSR000732-2"/>
    </source>
</evidence>
<keyword evidence="21" id="KW-0175">Coiled coil</keyword>
<evidence type="ECO:0000313" key="25">
    <source>
        <dbReference type="EMBL" id="GCD12976.1"/>
    </source>
</evidence>
<feature type="domain" description="PEP-utilising enzyme C-terminal" evidence="23">
    <location>
        <begin position="256"/>
        <end position="537"/>
    </location>
</feature>
<dbReference type="GO" id="GO:0009401">
    <property type="term" value="P:phosphoenolpyruvate-dependent sugar phosphotransferase system"/>
    <property type="evidence" value="ECO:0007669"/>
    <property type="project" value="UniProtKB-KW"/>
</dbReference>
<evidence type="ECO:0000256" key="13">
    <source>
        <dbReference type="ARBA" id="ARBA00022723"/>
    </source>
</evidence>
<evidence type="ECO:0000313" key="26">
    <source>
        <dbReference type="Proteomes" id="UP000287872"/>
    </source>
</evidence>
<dbReference type="GO" id="GO:0008965">
    <property type="term" value="F:phosphoenolpyruvate-protein phosphotransferase activity"/>
    <property type="evidence" value="ECO:0007669"/>
    <property type="project" value="UniProtKB-EC"/>
</dbReference>
<keyword evidence="26" id="KW-1185">Reference proteome</keyword>
<evidence type="ECO:0000256" key="16">
    <source>
        <dbReference type="ARBA" id="ARBA00033235"/>
    </source>
</evidence>
<evidence type="ECO:0000256" key="17">
    <source>
        <dbReference type="PIRNR" id="PIRNR000732"/>
    </source>
</evidence>
<evidence type="ECO:0000256" key="18">
    <source>
        <dbReference type="PIRSR" id="PIRSR000732-1"/>
    </source>
</evidence>
<dbReference type="EC" id="2.7.3.9" evidence="6 17"/>
<dbReference type="PIRSF" id="PIRSF000732">
    <property type="entry name" value="PTS_enzyme_I"/>
    <property type="match status" value="1"/>
</dbReference>
<feature type="coiled-coil region" evidence="21">
    <location>
        <begin position="229"/>
        <end position="256"/>
    </location>
</feature>
<gene>
    <name evidence="25" type="primary">ptsI_2</name>
    <name evidence="25" type="ORF">Ctaglu_45990</name>
</gene>
<dbReference type="Pfam" id="PF00391">
    <property type="entry name" value="PEP-utilizers"/>
    <property type="match status" value="1"/>
</dbReference>
<dbReference type="InterPro" id="IPR024692">
    <property type="entry name" value="PTS_EI"/>
</dbReference>
<dbReference type="RefSeq" id="WP_125006100.1">
    <property type="nucleotide sequence ID" value="NZ_BHYK01000048.1"/>
</dbReference>
<dbReference type="InterPro" id="IPR040442">
    <property type="entry name" value="Pyrv_kinase-like_dom_sf"/>
</dbReference>
<evidence type="ECO:0000256" key="12">
    <source>
        <dbReference type="ARBA" id="ARBA00022683"/>
    </source>
</evidence>
<evidence type="ECO:0000259" key="24">
    <source>
        <dbReference type="Pfam" id="PF05524"/>
    </source>
</evidence>
<dbReference type="PANTHER" id="PTHR46244:SF3">
    <property type="entry name" value="PHOSPHOENOLPYRUVATE-PROTEIN PHOSPHOTRANSFERASE"/>
    <property type="match status" value="1"/>
</dbReference>
<dbReference type="Pfam" id="PF05524">
    <property type="entry name" value="PEP-utilisers_N"/>
    <property type="match status" value="1"/>
</dbReference>
<dbReference type="GO" id="GO:0016301">
    <property type="term" value="F:kinase activity"/>
    <property type="evidence" value="ECO:0007669"/>
    <property type="project" value="UniProtKB-KW"/>
</dbReference>
<evidence type="ECO:0000256" key="4">
    <source>
        <dbReference type="ARBA" id="ARBA00004496"/>
    </source>
</evidence>
<evidence type="ECO:0000256" key="15">
    <source>
        <dbReference type="ARBA" id="ARBA00022842"/>
    </source>
</evidence>
<evidence type="ECO:0000256" key="5">
    <source>
        <dbReference type="ARBA" id="ARBA00007837"/>
    </source>
</evidence>
<dbReference type="OrthoDB" id="9765468at2"/>
<reference evidence="25 26" key="1">
    <citation type="submission" date="2018-11" db="EMBL/GenBank/DDBJ databases">
        <title>Genome sequencing and assembly of Clostridium tagluense strain A121.</title>
        <authorList>
            <person name="Murakami T."/>
            <person name="Segawa T."/>
            <person name="Shcherbakova V.A."/>
            <person name="Mori H."/>
            <person name="Yoshimura Y."/>
        </authorList>
    </citation>
    <scope>NUCLEOTIDE SEQUENCE [LARGE SCALE GENOMIC DNA]</scope>
    <source>
        <strain evidence="25 26">A121</strain>
    </source>
</reference>
<feature type="binding site" evidence="19">
    <location>
        <position position="462"/>
    </location>
    <ligand>
        <name>phosphoenolpyruvate</name>
        <dbReference type="ChEBI" id="CHEBI:58702"/>
    </ligand>
</feature>
<evidence type="ECO:0000256" key="1">
    <source>
        <dbReference type="ARBA" id="ARBA00000683"/>
    </source>
</evidence>
<comment type="function">
    <text evidence="3 17">General (non sugar-specific) component of the phosphoenolpyruvate-dependent sugar phosphotransferase system (sugar PTS). This major carbohydrate active-transport system catalyzes the phosphorylation of incoming sugar substrates concomitantly with their translocation across the cell membrane. Enzyme I transfers the phosphoryl group from phosphoenolpyruvate (PEP) to the phosphoryl carrier protein (HPr).</text>
</comment>
<dbReference type="SUPFAM" id="SSF47831">
    <property type="entry name" value="Enzyme I of the PEP:sugar phosphotransferase system HPr-binding (sub)domain"/>
    <property type="match status" value="1"/>
</dbReference>
<dbReference type="InterPro" id="IPR036637">
    <property type="entry name" value="Phosphohistidine_dom_sf"/>
</dbReference>